<dbReference type="GO" id="GO:0003937">
    <property type="term" value="F:IMP cyclohydrolase activity"/>
    <property type="evidence" value="ECO:0007669"/>
    <property type="project" value="InterPro"/>
</dbReference>
<dbReference type="InterPro" id="IPR036914">
    <property type="entry name" value="MGS-like_dom_sf"/>
</dbReference>
<dbReference type="GO" id="GO:0006189">
    <property type="term" value="P:'de novo' IMP biosynthetic process"/>
    <property type="evidence" value="ECO:0007669"/>
    <property type="project" value="TreeGrafter"/>
</dbReference>
<evidence type="ECO:0000313" key="1">
    <source>
        <dbReference type="EMBL" id="SVC89221.1"/>
    </source>
</evidence>
<dbReference type="AlphaFoldDB" id="A0A382QY09"/>
<dbReference type="InterPro" id="IPR002695">
    <property type="entry name" value="PurH-like"/>
</dbReference>
<feature type="non-terminal residue" evidence="1">
    <location>
        <position position="1"/>
    </location>
</feature>
<dbReference type="SMART" id="SM00798">
    <property type="entry name" value="AICARFT_IMPCHas"/>
    <property type="match status" value="1"/>
</dbReference>
<reference evidence="1" key="1">
    <citation type="submission" date="2018-05" db="EMBL/GenBank/DDBJ databases">
        <authorList>
            <person name="Lanie J.A."/>
            <person name="Ng W.-L."/>
            <person name="Kazmierczak K.M."/>
            <person name="Andrzejewski T.M."/>
            <person name="Davidsen T.M."/>
            <person name="Wayne K.J."/>
            <person name="Tettelin H."/>
            <person name="Glass J.I."/>
            <person name="Rusch D."/>
            <person name="Podicherti R."/>
            <person name="Tsui H.-C.T."/>
            <person name="Winkler M.E."/>
        </authorList>
    </citation>
    <scope>NUCLEOTIDE SEQUENCE</scope>
</reference>
<protein>
    <recommendedName>
        <fullName evidence="2">MGS-like domain-containing protein</fullName>
    </recommendedName>
</protein>
<sequence length="328" mass="36374">GLGWRIVATPNVAATLAESGIQTEAVSQFLGIQESYPFPPTLHPKMELALTTFETTSIDLVFDTTYPLSKGNDVGGHTLLALAAKGNRIVVSNRKDMDKVVRQLLQNENEVEVRLRERLIAQAYEKISSHYQALGYQNDPSQATPAYELVEGENPYQAPAHLLTFGDSDDLSLEKFNQLSGIKPCFTNMADLDSLMKLMCVLVETFLKNEGKAPYITIAAKHGNPCGLSLSWDVPGKSVDGALFGNPRAVWGGEVITNFVISEEVAHKLFQSQKRNKILGDSHWMLDLVAAPEFQQDAIRLLGKRSSRKLFQNPALFDPRLDRAPWVY</sequence>
<accession>A0A382QY09</accession>
<evidence type="ECO:0008006" key="2">
    <source>
        <dbReference type="Google" id="ProtNLM"/>
    </source>
</evidence>
<gene>
    <name evidence="1" type="ORF">METZ01_LOCUS342075</name>
</gene>
<dbReference type="Gene3D" id="3.40.140.20">
    <property type="match status" value="1"/>
</dbReference>
<dbReference type="PANTHER" id="PTHR11692">
    <property type="entry name" value="BIFUNCTIONAL PURINE BIOSYNTHESIS PROTEIN PURH"/>
    <property type="match status" value="1"/>
</dbReference>
<dbReference type="InterPro" id="IPR024051">
    <property type="entry name" value="AICAR_Tfase_dup_dom_sf"/>
</dbReference>
<dbReference type="SUPFAM" id="SSF53927">
    <property type="entry name" value="Cytidine deaminase-like"/>
    <property type="match status" value="1"/>
</dbReference>
<name>A0A382QY09_9ZZZZ</name>
<dbReference type="GO" id="GO:0004643">
    <property type="term" value="F:phosphoribosylaminoimidazolecarboxamide formyltransferase activity"/>
    <property type="evidence" value="ECO:0007669"/>
    <property type="project" value="InterPro"/>
</dbReference>
<feature type="non-terminal residue" evidence="1">
    <location>
        <position position="328"/>
    </location>
</feature>
<proteinExistence type="predicted"/>
<dbReference type="GO" id="GO:0005829">
    <property type="term" value="C:cytosol"/>
    <property type="evidence" value="ECO:0007669"/>
    <property type="project" value="TreeGrafter"/>
</dbReference>
<dbReference type="Pfam" id="PF01808">
    <property type="entry name" value="AICARFT_IMPCHas"/>
    <property type="match status" value="1"/>
</dbReference>
<dbReference type="EMBL" id="UINC01117058">
    <property type="protein sequence ID" value="SVC89221.1"/>
    <property type="molecule type" value="Genomic_DNA"/>
</dbReference>
<dbReference type="PANTHER" id="PTHR11692:SF0">
    <property type="entry name" value="BIFUNCTIONAL PURINE BIOSYNTHESIS PROTEIN ATIC"/>
    <property type="match status" value="1"/>
</dbReference>
<dbReference type="SUPFAM" id="SSF52335">
    <property type="entry name" value="Methylglyoxal synthase-like"/>
    <property type="match status" value="1"/>
</dbReference>
<dbReference type="InterPro" id="IPR016193">
    <property type="entry name" value="Cytidine_deaminase-like"/>
</dbReference>
<dbReference type="Gene3D" id="3.40.50.1380">
    <property type="entry name" value="Methylglyoxal synthase-like domain"/>
    <property type="match status" value="1"/>
</dbReference>
<organism evidence="1">
    <name type="scientific">marine metagenome</name>
    <dbReference type="NCBI Taxonomy" id="408172"/>
    <lineage>
        <taxon>unclassified sequences</taxon>
        <taxon>metagenomes</taxon>
        <taxon>ecological metagenomes</taxon>
    </lineage>
</organism>